<dbReference type="InterPro" id="IPR015421">
    <property type="entry name" value="PyrdxlP-dep_Trfase_major"/>
</dbReference>
<dbReference type="GO" id="GO:0047804">
    <property type="term" value="F:cysteine-S-conjugate beta-lyase activity"/>
    <property type="evidence" value="ECO:0007669"/>
    <property type="project" value="UniProtKB-EC"/>
</dbReference>
<dbReference type="Pfam" id="PF00155">
    <property type="entry name" value="Aminotran_1_2"/>
    <property type="match status" value="1"/>
</dbReference>
<evidence type="ECO:0000256" key="1">
    <source>
        <dbReference type="ARBA" id="ARBA00001933"/>
    </source>
</evidence>
<dbReference type="InterPro" id="IPR015422">
    <property type="entry name" value="PyrdxlP-dep_Trfase_small"/>
</dbReference>
<keyword evidence="8" id="KW-1185">Reference proteome</keyword>
<organism evidence="7 8">
    <name type="scientific">Anaerofilum hominis</name>
    <dbReference type="NCBI Taxonomy" id="2763016"/>
    <lineage>
        <taxon>Bacteria</taxon>
        <taxon>Bacillati</taxon>
        <taxon>Bacillota</taxon>
        <taxon>Clostridia</taxon>
        <taxon>Eubacteriales</taxon>
        <taxon>Oscillospiraceae</taxon>
        <taxon>Anaerofilum</taxon>
    </lineage>
</organism>
<evidence type="ECO:0000256" key="4">
    <source>
        <dbReference type="ARBA" id="ARBA00023239"/>
    </source>
</evidence>
<gene>
    <name evidence="7" type="ORF">H8S23_02085</name>
</gene>
<dbReference type="Gene3D" id="3.40.640.10">
    <property type="entry name" value="Type I PLP-dependent aspartate aminotransferase-like (Major domain)"/>
    <property type="match status" value="1"/>
</dbReference>
<evidence type="ECO:0000256" key="3">
    <source>
        <dbReference type="ARBA" id="ARBA00022898"/>
    </source>
</evidence>
<dbReference type="Proteomes" id="UP000659630">
    <property type="component" value="Unassembled WGS sequence"/>
</dbReference>
<dbReference type="GO" id="GO:0030170">
    <property type="term" value="F:pyridoxal phosphate binding"/>
    <property type="evidence" value="ECO:0007669"/>
    <property type="project" value="InterPro"/>
</dbReference>
<dbReference type="PANTHER" id="PTHR43525">
    <property type="entry name" value="PROTEIN MALY"/>
    <property type="match status" value="1"/>
</dbReference>
<sequence>MTYDFTTVMDRRGKDATAIDNIPYDRSIVKEEFSLIPMWVADMNFATAPSIIRAMQERIDHPLFGYFPTSDAYYDAVIRWQETRNGAVGLTRDCIGYENGVLGCMISAVNAFCSQGDAVLLHSPTYIGFTSSLARNGYQMVHSPLVQDADGVWRMDYEDMDRKLKEFHIHVAIFCSPHNPCGRVWERWEIEKAMEVYAANHCVVISDEIWSDIVLNGNRHIPTQSVSEDAKKRTIAIYAPSKTFNLAGLVGSYHIVYDEYLRDRLNASASKPGYNHMNVLSMHALIGGYGEEGAAWVDELCGVLSANVNYAYEYICEKFDGVSLFKPQGTYMLYLNCEEWCKAHGKSLDELLQAGASVGVIWQDGRPFHHPYGIRLNLALPESLLREALERLDKYVFNA</sequence>
<dbReference type="Gene3D" id="3.90.1150.10">
    <property type="entry name" value="Aspartate Aminotransferase, domain 1"/>
    <property type="match status" value="1"/>
</dbReference>
<dbReference type="InterPro" id="IPR051798">
    <property type="entry name" value="Class-II_PLP-Dep_Aminotrans"/>
</dbReference>
<comment type="caution">
    <text evidence="7">The sequence shown here is derived from an EMBL/GenBank/DDBJ whole genome shotgun (WGS) entry which is preliminary data.</text>
</comment>
<accession>A0A923I7M5</accession>
<evidence type="ECO:0000256" key="2">
    <source>
        <dbReference type="ARBA" id="ARBA00012224"/>
    </source>
</evidence>
<comment type="similarity">
    <text evidence="5">Belongs to the class-II pyridoxal-phosphate-dependent aminotransferase family. MalY/PatB cystathionine beta-lyase subfamily.</text>
</comment>
<dbReference type="EMBL" id="JACONZ010000001">
    <property type="protein sequence ID" value="MBC5580286.1"/>
    <property type="molecule type" value="Genomic_DNA"/>
</dbReference>
<dbReference type="InterPro" id="IPR015424">
    <property type="entry name" value="PyrdxlP-dep_Trfase"/>
</dbReference>
<dbReference type="GO" id="GO:0008483">
    <property type="term" value="F:transaminase activity"/>
    <property type="evidence" value="ECO:0007669"/>
    <property type="project" value="UniProtKB-KW"/>
</dbReference>
<keyword evidence="7" id="KW-0032">Aminotransferase</keyword>
<evidence type="ECO:0000259" key="6">
    <source>
        <dbReference type="Pfam" id="PF00155"/>
    </source>
</evidence>
<name>A0A923I7M5_9FIRM</name>
<protein>
    <recommendedName>
        <fullName evidence="2">cysteine-S-conjugate beta-lyase</fullName>
        <ecNumber evidence="2">4.4.1.13</ecNumber>
    </recommendedName>
</protein>
<dbReference type="InterPro" id="IPR004839">
    <property type="entry name" value="Aminotransferase_I/II_large"/>
</dbReference>
<dbReference type="SUPFAM" id="SSF53383">
    <property type="entry name" value="PLP-dependent transferases"/>
    <property type="match status" value="1"/>
</dbReference>
<dbReference type="RefSeq" id="WP_186886648.1">
    <property type="nucleotide sequence ID" value="NZ_JACONZ010000001.1"/>
</dbReference>
<dbReference type="PANTHER" id="PTHR43525:SF1">
    <property type="entry name" value="PROTEIN MALY"/>
    <property type="match status" value="1"/>
</dbReference>
<feature type="domain" description="Aminotransferase class I/classII large" evidence="6">
    <location>
        <begin position="42"/>
        <end position="392"/>
    </location>
</feature>
<dbReference type="EC" id="4.4.1.13" evidence="2"/>
<evidence type="ECO:0000313" key="8">
    <source>
        <dbReference type="Proteomes" id="UP000659630"/>
    </source>
</evidence>
<evidence type="ECO:0000256" key="5">
    <source>
        <dbReference type="ARBA" id="ARBA00037974"/>
    </source>
</evidence>
<proteinExistence type="inferred from homology"/>
<dbReference type="AlphaFoldDB" id="A0A923I7M5"/>
<keyword evidence="7" id="KW-0808">Transferase</keyword>
<keyword evidence="3" id="KW-0663">Pyridoxal phosphate</keyword>
<dbReference type="CDD" id="cd00609">
    <property type="entry name" value="AAT_like"/>
    <property type="match status" value="1"/>
</dbReference>
<keyword evidence="4" id="KW-0456">Lyase</keyword>
<comment type="cofactor">
    <cofactor evidence="1">
        <name>pyridoxal 5'-phosphate</name>
        <dbReference type="ChEBI" id="CHEBI:597326"/>
    </cofactor>
</comment>
<evidence type="ECO:0000313" key="7">
    <source>
        <dbReference type="EMBL" id="MBC5580286.1"/>
    </source>
</evidence>
<reference evidence="7" key="1">
    <citation type="submission" date="2020-08" db="EMBL/GenBank/DDBJ databases">
        <title>Genome public.</title>
        <authorList>
            <person name="Liu C."/>
            <person name="Sun Q."/>
        </authorList>
    </citation>
    <scope>NUCLEOTIDE SEQUENCE</scope>
    <source>
        <strain evidence="7">BX8</strain>
    </source>
</reference>